<evidence type="ECO:0000313" key="2">
    <source>
        <dbReference type="Proteomes" id="UP000248706"/>
    </source>
</evidence>
<name>A0A328VHL6_9CHLR</name>
<gene>
    <name evidence="1" type="ORF">A4R35_15375</name>
</gene>
<comment type="caution">
    <text evidence="1">The sequence shown here is derived from an EMBL/GenBank/DDBJ whole genome shotgun (WGS) entry which is preliminary data.</text>
</comment>
<keyword evidence="2" id="KW-1185">Reference proteome</keyword>
<dbReference type="Proteomes" id="UP000248706">
    <property type="component" value="Unassembled WGS sequence"/>
</dbReference>
<organism evidence="1 2">
    <name type="scientific">Thermogemmatispora tikiterensis</name>
    <dbReference type="NCBI Taxonomy" id="1825093"/>
    <lineage>
        <taxon>Bacteria</taxon>
        <taxon>Bacillati</taxon>
        <taxon>Chloroflexota</taxon>
        <taxon>Ktedonobacteria</taxon>
        <taxon>Thermogemmatisporales</taxon>
        <taxon>Thermogemmatisporaceae</taxon>
        <taxon>Thermogemmatispora</taxon>
    </lineage>
</organism>
<evidence type="ECO:0000313" key="1">
    <source>
        <dbReference type="EMBL" id="RAQ96917.1"/>
    </source>
</evidence>
<dbReference type="EMBL" id="MCIF01000002">
    <property type="protein sequence ID" value="RAQ96917.1"/>
    <property type="molecule type" value="Genomic_DNA"/>
</dbReference>
<sequence>MPLLVCIQRAAEQATCSTRSLPSFGELSPLANLHCTLCFPATSARHLECNLPRFFTRQDDKTGTAAGSGAQGSLLVACCLARAC</sequence>
<protein>
    <submittedName>
        <fullName evidence="1">Uncharacterized protein</fullName>
    </submittedName>
</protein>
<accession>A0A328VHL6</accession>
<proteinExistence type="predicted"/>
<dbReference type="AlphaFoldDB" id="A0A328VHL6"/>
<reference evidence="1 2" key="1">
    <citation type="submission" date="2016-08" db="EMBL/GenBank/DDBJ databases">
        <title>Analysis of Carbohydrate Active Enzymes in Thermogemmatispora T81 Reveals Carbohydrate Degradation Ability.</title>
        <authorList>
            <person name="Tomazini A."/>
            <person name="Lal S."/>
            <person name="Stott M."/>
            <person name="Henrissat B."/>
            <person name="Polikarpov I."/>
            <person name="Sparling R."/>
            <person name="Levin D.B."/>
        </authorList>
    </citation>
    <scope>NUCLEOTIDE SEQUENCE [LARGE SCALE GENOMIC DNA]</scope>
    <source>
        <strain evidence="1 2">T81</strain>
    </source>
</reference>